<name>A0A346XY73_9ACTN</name>
<reference evidence="3 4" key="1">
    <citation type="submission" date="2018-09" db="EMBL/GenBank/DDBJ databases">
        <title>Complete genome sequence of Euzebya sp. DY32-46 isolated from seawater of Pacific Ocean.</title>
        <authorList>
            <person name="Xu L."/>
            <person name="Wu Y.-H."/>
            <person name="Xu X.-W."/>
        </authorList>
    </citation>
    <scope>NUCLEOTIDE SEQUENCE [LARGE SCALE GENOMIC DNA]</scope>
    <source>
        <strain evidence="3 4">DY32-46</strain>
    </source>
</reference>
<feature type="compositionally biased region" description="Basic and acidic residues" evidence="1">
    <location>
        <begin position="42"/>
        <end position="61"/>
    </location>
</feature>
<feature type="transmembrane region" description="Helical" evidence="2">
    <location>
        <begin position="66"/>
        <end position="83"/>
    </location>
</feature>
<proteinExistence type="predicted"/>
<evidence type="ECO:0000313" key="3">
    <source>
        <dbReference type="EMBL" id="AXV07170.1"/>
    </source>
</evidence>
<protein>
    <submittedName>
        <fullName evidence="3">Uncharacterized protein</fullName>
    </submittedName>
</protein>
<keyword evidence="4" id="KW-1185">Reference proteome</keyword>
<dbReference type="EMBL" id="CP031165">
    <property type="protein sequence ID" value="AXV07170.1"/>
    <property type="molecule type" value="Genomic_DNA"/>
</dbReference>
<dbReference type="AlphaFoldDB" id="A0A346XY73"/>
<evidence type="ECO:0000313" key="4">
    <source>
        <dbReference type="Proteomes" id="UP000264006"/>
    </source>
</evidence>
<keyword evidence="2" id="KW-0812">Transmembrane</keyword>
<dbReference type="Proteomes" id="UP000264006">
    <property type="component" value="Chromosome"/>
</dbReference>
<accession>A0A346XY73</accession>
<gene>
    <name evidence="3" type="ORF">DVS28_a2489</name>
</gene>
<keyword evidence="2" id="KW-0472">Membrane</keyword>
<dbReference type="KEGG" id="euz:DVS28_a2489"/>
<keyword evidence="2" id="KW-1133">Transmembrane helix</keyword>
<evidence type="ECO:0000256" key="1">
    <source>
        <dbReference type="SAM" id="MobiDB-lite"/>
    </source>
</evidence>
<evidence type="ECO:0000256" key="2">
    <source>
        <dbReference type="SAM" id="Phobius"/>
    </source>
</evidence>
<organism evidence="3 4">
    <name type="scientific">Euzebya pacifica</name>
    <dbReference type="NCBI Taxonomy" id="1608957"/>
    <lineage>
        <taxon>Bacteria</taxon>
        <taxon>Bacillati</taxon>
        <taxon>Actinomycetota</taxon>
        <taxon>Nitriliruptoria</taxon>
        <taxon>Euzebyales</taxon>
    </lineage>
</organism>
<sequence>MLVLLCVSVIVVTQGLGVLVAHPHFDAIGDGGQHIHSYVPDADGHTGHPEDAAPAESEHRRGQPTARLSGLVLLWALAFVAVVRGNRSADQSTGPVMHGTRAGRPQKRHPARLALLAILRI</sequence>
<feature type="region of interest" description="Disordered" evidence="1">
    <location>
        <begin position="40"/>
        <end position="63"/>
    </location>
</feature>